<feature type="transmembrane region" description="Helical" evidence="1">
    <location>
        <begin position="115"/>
        <end position="133"/>
    </location>
</feature>
<feature type="transmembrane region" description="Helical" evidence="1">
    <location>
        <begin position="91"/>
        <end position="109"/>
    </location>
</feature>
<keyword evidence="1" id="KW-1133">Transmembrane helix</keyword>
<dbReference type="Proteomes" id="UP000273044">
    <property type="component" value="Chromosome"/>
</dbReference>
<reference evidence="2 3" key="1">
    <citation type="submission" date="2018-12" db="EMBL/GenBank/DDBJ databases">
        <authorList>
            <consortium name="Pathogen Informatics"/>
        </authorList>
    </citation>
    <scope>NUCLEOTIDE SEQUENCE [LARGE SCALE GENOMIC DNA]</scope>
    <source>
        <strain evidence="2 3">NCTC12967</strain>
    </source>
</reference>
<dbReference type="AlphaFoldDB" id="A0A3S4UDU6"/>
<evidence type="ECO:0000256" key="1">
    <source>
        <dbReference type="SAM" id="Phobius"/>
    </source>
</evidence>
<keyword evidence="1" id="KW-0472">Membrane</keyword>
<evidence type="ECO:0000313" key="2">
    <source>
        <dbReference type="EMBL" id="VEH71088.1"/>
    </source>
</evidence>
<sequence>MTEHPSPTSEEAANLLRQAETTLTHTRGNAGWPTITAQMSMGAATSVYLLASRDTQFDAVSFIGMMVWVLAPLILVVAFAKVAKNGFGIRWGLYMAVWALCWSISMFFPTAAVRVPLAAVIAVASFVGALVEARR</sequence>
<gene>
    <name evidence="2" type="ORF">NCTC12967_02398</name>
</gene>
<keyword evidence="3" id="KW-1185">Reference proteome</keyword>
<dbReference type="GeneID" id="64407837"/>
<organism evidence="2 3">
    <name type="scientific">Arachnia propionica</name>
    <dbReference type="NCBI Taxonomy" id="1750"/>
    <lineage>
        <taxon>Bacteria</taxon>
        <taxon>Bacillati</taxon>
        <taxon>Actinomycetota</taxon>
        <taxon>Actinomycetes</taxon>
        <taxon>Propionibacteriales</taxon>
        <taxon>Propionibacteriaceae</taxon>
        <taxon>Arachnia</taxon>
    </lineage>
</organism>
<name>A0A3S4UDU6_9ACTN</name>
<protein>
    <submittedName>
        <fullName evidence="2">Uncharacterized protein</fullName>
    </submittedName>
</protein>
<feature type="transmembrane region" description="Helical" evidence="1">
    <location>
        <begin position="59"/>
        <end position="79"/>
    </location>
</feature>
<proteinExistence type="predicted"/>
<keyword evidence="1" id="KW-0812">Transmembrane</keyword>
<dbReference type="EMBL" id="LR134406">
    <property type="protein sequence ID" value="VEH71088.1"/>
    <property type="molecule type" value="Genomic_DNA"/>
</dbReference>
<evidence type="ECO:0000313" key="3">
    <source>
        <dbReference type="Proteomes" id="UP000273044"/>
    </source>
</evidence>
<accession>A0A3S4UDU6</accession>
<dbReference type="RefSeq" id="WP_061787983.1">
    <property type="nucleotide sequence ID" value="NZ_CAUVFX010000019.1"/>
</dbReference>